<sequence>MVPCDILPARSLARFHITVMKSQLTLPDLSVHSRISRLCPLHKIYYLEPLRQSVLSQPTYISARHDHSCTIPRPKTISTERQHSLLPEATEDWNGLPNDIVTITDSAKFRIVLTNHSPL</sequence>
<protein>
    <submittedName>
        <fullName evidence="1">Putative endonuclease/reverse transcript</fullName>
    </submittedName>
</protein>
<proteinExistence type="predicted"/>
<dbReference type="GO" id="GO:0004519">
    <property type="term" value="F:endonuclease activity"/>
    <property type="evidence" value="ECO:0007669"/>
    <property type="project" value="UniProtKB-KW"/>
</dbReference>
<reference evidence="1" key="1">
    <citation type="submission" date="2019-12" db="EMBL/GenBank/DDBJ databases">
        <title>An insight into the sialome of adult female Ixodes ricinus ticks feeding for 6 days.</title>
        <authorList>
            <person name="Perner J."/>
            <person name="Ribeiro J.M.C."/>
        </authorList>
    </citation>
    <scope>NUCLEOTIDE SEQUENCE</scope>
    <source>
        <strain evidence="1">Semi-engorged</strain>
        <tissue evidence="1">Salivary glands</tissue>
    </source>
</reference>
<accession>A0A6B0UMP5</accession>
<keyword evidence="1" id="KW-0540">Nuclease</keyword>
<keyword evidence="1" id="KW-0255">Endonuclease</keyword>
<name>A0A6B0UMP5_IXORI</name>
<dbReference type="AlphaFoldDB" id="A0A6B0UMP5"/>
<dbReference type="EMBL" id="GIFC01008853">
    <property type="protein sequence ID" value="MXU90936.1"/>
    <property type="molecule type" value="Transcribed_RNA"/>
</dbReference>
<keyword evidence="1" id="KW-0378">Hydrolase</keyword>
<evidence type="ECO:0000313" key="1">
    <source>
        <dbReference type="EMBL" id="MXU90936.1"/>
    </source>
</evidence>
<organism evidence="1">
    <name type="scientific">Ixodes ricinus</name>
    <name type="common">Common tick</name>
    <name type="synonym">Acarus ricinus</name>
    <dbReference type="NCBI Taxonomy" id="34613"/>
    <lineage>
        <taxon>Eukaryota</taxon>
        <taxon>Metazoa</taxon>
        <taxon>Ecdysozoa</taxon>
        <taxon>Arthropoda</taxon>
        <taxon>Chelicerata</taxon>
        <taxon>Arachnida</taxon>
        <taxon>Acari</taxon>
        <taxon>Parasitiformes</taxon>
        <taxon>Ixodida</taxon>
        <taxon>Ixodoidea</taxon>
        <taxon>Ixodidae</taxon>
        <taxon>Ixodinae</taxon>
        <taxon>Ixodes</taxon>
    </lineage>
</organism>